<proteinExistence type="predicted"/>
<evidence type="ECO:0000313" key="2">
    <source>
        <dbReference type="EMBL" id="ABN00095.2"/>
    </source>
</evidence>
<organism evidence="2 3">
    <name type="scientific">Burkholderia mallei (strain NCTC 10229)</name>
    <dbReference type="NCBI Taxonomy" id="412022"/>
    <lineage>
        <taxon>Bacteria</taxon>
        <taxon>Pseudomonadati</taxon>
        <taxon>Pseudomonadota</taxon>
        <taxon>Betaproteobacteria</taxon>
        <taxon>Burkholderiales</taxon>
        <taxon>Burkholderiaceae</taxon>
        <taxon>Burkholderia</taxon>
        <taxon>pseudomallei group</taxon>
    </lineage>
</organism>
<sequence>MVLIKNGRNFYIRWEFYIRFQFSPQLAILYYFIMFMIFCN</sequence>
<name>A2S0L9_BURM9</name>
<dbReference type="HOGENOM" id="CLU_3286178_0_0_4"/>
<dbReference type="AlphaFoldDB" id="A2S0L9"/>
<dbReference type="EMBL" id="CP000545">
    <property type="protein sequence ID" value="ABN00095.2"/>
    <property type="molecule type" value="Genomic_DNA"/>
</dbReference>
<feature type="transmembrane region" description="Helical" evidence="1">
    <location>
        <begin position="20"/>
        <end position="39"/>
    </location>
</feature>
<keyword evidence="1" id="KW-1133">Transmembrane helix</keyword>
<protein>
    <submittedName>
        <fullName evidence="2">Uncharacterized protein</fullName>
    </submittedName>
</protein>
<keyword evidence="1" id="KW-0812">Transmembrane</keyword>
<dbReference type="KEGG" id="bml:BMA10229_1689"/>
<evidence type="ECO:0000313" key="3">
    <source>
        <dbReference type="Proteomes" id="UP000002283"/>
    </source>
</evidence>
<dbReference type="Proteomes" id="UP000002283">
    <property type="component" value="Chromosome II"/>
</dbReference>
<gene>
    <name evidence="2" type="ordered locus">BMA10229_1689</name>
</gene>
<accession>A2S0L9</accession>
<evidence type="ECO:0000256" key="1">
    <source>
        <dbReference type="SAM" id="Phobius"/>
    </source>
</evidence>
<reference evidence="2 3" key="1">
    <citation type="submission" date="2007-01" db="EMBL/GenBank/DDBJ databases">
        <authorList>
            <person name="DeShazer D."/>
            <person name="Woods D.E."/>
            <person name="Nierman W.C."/>
        </authorList>
    </citation>
    <scope>NUCLEOTIDE SEQUENCE [LARGE SCALE GENOMIC DNA]</scope>
    <source>
        <strain evidence="2 3">NCTC 10229</strain>
    </source>
</reference>
<keyword evidence="1" id="KW-0472">Membrane</keyword>